<reference evidence="11 12" key="1">
    <citation type="submission" date="2019-12" db="EMBL/GenBank/DDBJ databases">
        <title>Lactobacillus hilgardii FLUB.</title>
        <authorList>
            <person name="Gustaw K."/>
        </authorList>
    </citation>
    <scope>NUCLEOTIDE SEQUENCE [LARGE SCALE GENOMIC DNA]</scope>
    <source>
        <strain evidence="11 12">FLUB</strain>
    </source>
</reference>
<dbReference type="FunFam" id="3.40.50.300:FF:000134">
    <property type="entry name" value="Iron-enterobactin ABC transporter ATP-binding protein"/>
    <property type="match status" value="1"/>
</dbReference>
<keyword evidence="9" id="KW-0472">Membrane</keyword>
<dbReference type="InterPro" id="IPR027417">
    <property type="entry name" value="P-loop_NTPase"/>
</dbReference>
<dbReference type="PANTHER" id="PTHR42771:SF2">
    <property type="entry name" value="IRON(3+)-HYDROXAMATE IMPORT ATP-BINDING PROTEIN FHUC"/>
    <property type="match status" value="1"/>
</dbReference>
<dbReference type="RefSeq" id="WP_003554933.1">
    <property type="nucleotide sequence ID" value="NZ_CABKOL010000099.1"/>
</dbReference>
<dbReference type="AlphaFoldDB" id="A0A6P1E9X1"/>
<dbReference type="GO" id="GO:0005886">
    <property type="term" value="C:plasma membrane"/>
    <property type="evidence" value="ECO:0007669"/>
    <property type="project" value="UniProtKB-SubCell"/>
</dbReference>
<evidence type="ECO:0000256" key="9">
    <source>
        <dbReference type="ARBA" id="ARBA00023136"/>
    </source>
</evidence>
<dbReference type="GeneID" id="69058756"/>
<dbReference type="PROSITE" id="PS00211">
    <property type="entry name" value="ABC_TRANSPORTER_1"/>
    <property type="match status" value="1"/>
</dbReference>
<keyword evidence="4" id="KW-0410">Iron transport</keyword>
<evidence type="ECO:0000313" key="12">
    <source>
        <dbReference type="Proteomes" id="UP000465035"/>
    </source>
</evidence>
<dbReference type="Gene3D" id="3.40.50.300">
    <property type="entry name" value="P-loop containing nucleotide triphosphate hydrolases"/>
    <property type="match status" value="1"/>
</dbReference>
<evidence type="ECO:0000256" key="6">
    <source>
        <dbReference type="ARBA" id="ARBA00022840"/>
    </source>
</evidence>
<dbReference type="InterPro" id="IPR003593">
    <property type="entry name" value="AAA+_ATPase"/>
</dbReference>
<feature type="domain" description="ABC transporter" evidence="10">
    <location>
        <begin position="1"/>
        <end position="235"/>
    </location>
</feature>
<keyword evidence="3" id="KW-1003">Cell membrane</keyword>
<dbReference type="EMBL" id="CP047121">
    <property type="protein sequence ID" value="QHB52552.1"/>
    <property type="molecule type" value="Genomic_DNA"/>
</dbReference>
<dbReference type="PROSITE" id="PS50893">
    <property type="entry name" value="ABC_TRANSPORTER_2"/>
    <property type="match status" value="1"/>
</dbReference>
<dbReference type="SMR" id="A0A6P1E9X1"/>
<dbReference type="Pfam" id="PF00005">
    <property type="entry name" value="ABC_tran"/>
    <property type="match status" value="1"/>
</dbReference>
<keyword evidence="7" id="KW-0408">Iron</keyword>
<dbReference type="GO" id="GO:0005524">
    <property type="term" value="F:ATP binding"/>
    <property type="evidence" value="ECO:0007669"/>
    <property type="project" value="UniProtKB-KW"/>
</dbReference>
<keyword evidence="5" id="KW-0547">Nucleotide-binding</keyword>
<dbReference type="GO" id="GO:0016887">
    <property type="term" value="F:ATP hydrolysis activity"/>
    <property type="evidence" value="ECO:0007669"/>
    <property type="project" value="InterPro"/>
</dbReference>
<evidence type="ECO:0000256" key="3">
    <source>
        <dbReference type="ARBA" id="ARBA00022475"/>
    </source>
</evidence>
<dbReference type="SUPFAM" id="SSF52540">
    <property type="entry name" value="P-loop containing nucleoside triphosphate hydrolases"/>
    <property type="match status" value="1"/>
</dbReference>
<keyword evidence="6 11" id="KW-0067">ATP-binding</keyword>
<evidence type="ECO:0000256" key="2">
    <source>
        <dbReference type="ARBA" id="ARBA00022448"/>
    </source>
</evidence>
<comment type="subcellular location">
    <subcellularLocation>
        <location evidence="1">Cell membrane</location>
        <topology evidence="1">Peripheral membrane protein</topology>
    </subcellularLocation>
</comment>
<evidence type="ECO:0000259" key="10">
    <source>
        <dbReference type="PROSITE" id="PS50893"/>
    </source>
</evidence>
<protein>
    <submittedName>
        <fullName evidence="11">ATP-binding cassette domain-containing protein</fullName>
    </submittedName>
</protein>
<evidence type="ECO:0000256" key="7">
    <source>
        <dbReference type="ARBA" id="ARBA00023004"/>
    </source>
</evidence>
<evidence type="ECO:0000256" key="8">
    <source>
        <dbReference type="ARBA" id="ARBA00023065"/>
    </source>
</evidence>
<accession>A0A6P1E9X1</accession>
<evidence type="ECO:0000256" key="4">
    <source>
        <dbReference type="ARBA" id="ARBA00022496"/>
    </source>
</evidence>
<dbReference type="PANTHER" id="PTHR42771">
    <property type="entry name" value="IRON(3+)-HYDROXAMATE IMPORT ATP-BINDING PROTEIN FHUC"/>
    <property type="match status" value="1"/>
</dbReference>
<keyword evidence="2" id="KW-0813">Transport</keyword>
<keyword evidence="8" id="KW-0406">Ion transport</keyword>
<evidence type="ECO:0000256" key="1">
    <source>
        <dbReference type="ARBA" id="ARBA00004202"/>
    </source>
</evidence>
<evidence type="ECO:0000313" key="11">
    <source>
        <dbReference type="EMBL" id="QHB52552.1"/>
    </source>
</evidence>
<evidence type="ECO:0000256" key="5">
    <source>
        <dbReference type="ARBA" id="ARBA00022741"/>
    </source>
</evidence>
<name>A0A6P1E9X1_LENHI</name>
<organism evidence="11 12">
    <name type="scientific">Lentilactobacillus hilgardii</name>
    <name type="common">Lactobacillus hilgardii</name>
    <dbReference type="NCBI Taxonomy" id="1588"/>
    <lineage>
        <taxon>Bacteria</taxon>
        <taxon>Bacillati</taxon>
        <taxon>Bacillota</taxon>
        <taxon>Bacilli</taxon>
        <taxon>Lactobacillales</taxon>
        <taxon>Lactobacillaceae</taxon>
        <taxon>Lentilactobacillus</taxon>
    </lineage>
</organism>
<dbReference type="InterPro" id="IPR003439">
    <property type="entry name" value="ABC_transporter-like_ATP-bd"/>
</dbReference>
<dbReference type="InterPro" id="IPR017871">
    <property type="entry name" value="ABC_transporter-like_CS"/>
</dbReference>
<dbReference type="SMART" id="SM00382">
    <property type="entry name" value="AAA"/>
    <property type="match status" value="1"/>
</dbReference>
<dbReference type="Proteomes" id="UP000465035">
    <property type="component" value="Chromosome"/>
</dbReference>
<dbReference type="GO" id="GO:0006826">
    <property type="term" value="P:iron ion transport"/>
    <property type="evidence" value="ECO:0007669"/>
    <property type="project" value="UniProtKB-KW"/>
</dbReference>
<proteinExistence type="predicted"/>
<gene>
    <name evidence="11" type="ORF">GQR93_10285</name>
</gene>
<dbReference type="CDD" id="cd03214">
    <property type="entry name" value="ABC_Iron-Siderophores_B12_Hemin"/>
    <property type="match status" value="1"/>
</dbReference>
<sequence>MKLDNVSFSFHAGQPIIQNISADVVPGSILSIIGPNGAGKTTLLKLMANQLKPTSGQISLNDQFLAKMTRKQLASKIAVVSQQNHLYDDMQVIDVVKMGRLAKHHLLATVEDKEVLPYLEMTRTSSLAHRAMSHLSGGQRQRVWIASAIAQEPQYLLLDEPTTYLDIRYQSDLMAVIAELHKKKNMTIVMILHDINQAFKMSDQLWLIRNGRLIAQGAPSRYYDEKLLSDIFNISIHIVTIPNYGHYIIELPADSF</sequence>
<dbReference type="InterPro" id="IPR051535">
    <property type="entry name" value="Siderophore_ABC-ATPase"/>
</dbReference>